<dbReference type="EMBL" id="WOCA01000033">
    <property type="protein sequence ID" value="MUK90804.1"/>
    <property type="molecule type" value="Genomic_DNA"/>
</dbReference>
<organism evidence="11 12">
    <name type="scientific">Ornithinibacillus caprae</name>
    <dbReference type="NCBI Taxonomy" id="2678566"/>
    <lineage>
        <taxon>Bacteria</taxon>
        <taxon>Bacillati</taxon>
        <taxon>Bacillota</taxon>
        <taxon>Bacilli</taxon>
        <taxon>Bacillales</taxon>
        <taxon>Bacillaceae</taxon>
        <taxon>Ornithinibacillus</taxon>
    </lineage>
</organism>
<sequence>MGTFNGIEMAKRALFTQQSAIYTTGHNISNANTEGYSRQRVNFEATTPFPSGSRNRPQIPGQMGTGVQAGSVERIRDKFLDLQFRAENSKSGYWESMSEAIGRMESVMNEPSENGLANTMDKFWQSLEDLSVNPENSGARSVAVQRGIAVAETFNHLSDSLTSIQTDLKKEIDVTIEDANSILRQIDGINNQIRELEPHGYLANDLYDERDRLIDELSNIVNIRVEYDKSGESSPDIADGLVSIQMVNDKGQPFDEPIYLLNGKPGEAEVHELSLDEDSVHNIKVGNKDFPISSETGKLSGLINAHGYTVDGEVHGAATNFTSMLNDLNQMAKVFADEFNRVHNEGHGLVEPDGDQNNFFTYDEDNVIGTLRVEEAIIDNPDLIAASQSGSAGNGENALKLAEVFTRVLTTDDENNLGKKTSVKGFYESLIGSLGVTAQEANRMASNTDILRSQVEDQRMSVSSVSLDEEMSNMIKFQHAYNAAARSMTTMDEMLDRIINNMGLVGR</sequence>
<dbReference type="InterPro" id="IPR053927">
    <property type="entry name" value="FlgK_helical"/>
</dbReference>
<dbReference type="Pfam" id="PF00460">
    <property type="entry name" value="Flg_bb_rod"/>
    <property type="match status" value="1"/>
</dbReference>
<dbReference type="GO" id="GO:0009424">
    <property type="term" value="C:bacterial-type flagellum hook"/>
    <property type="evidence" value="ECO:0007669"/>
    <property type="project" value="InterPro"/>
</dbReference>
<protein>
    <recommendedName>
        <fullName evidence="4">Flagellar hook-associated protein 1</fullName>
    </recommendedName>
</protein>
<name>A0A6N8FPZ9_9BACI</name>
<reference evidence="11 12" key="1">
    <citation type="submission" date="2019-11" db="EMBL/GenBank/DDBJ databases">
        <authorList>
            <person name="Li X."/>
        </authorList>
    </citation>
    <scope>NUCLEOTIDE SEQUENCE [LARGE SCALE GENOMIC DNA]</scope>
    <source>
        <strain evidence="11 12">L9</strain>
    </source>
</reference>
<keyword evidence="5" id="KW-0964">Secreted</keyword>
<evidence type="ECO:0000259" key="10">
    <source>
        <dbReference type="Pfam" id="PF22638"/>
    </source>
</evidence>
<dbReference type="PANTHER" id="PTHR30033:SF1">
    <property type="entry name" value="FLAGELLAR HOOK-ASSOCIATED PROTEIN 1"/>
    <property type="match status" value="1"/>
</dbReference>
<dbReference type="InterPro" id="IPR002371">
    <property type="entry name" value="FlgK"/>
</dbReference>
<feature type="domain" description="Flagellar basal body rod protein N-terminal" evidence="8">
    <location>
        <begin position="8"/>
        <end position="36"/>
    </location>
</feature>
<evidence type="ECO:0000256" key="3">
    <source>
        <dbReference type="ARBA" id="ARBA00009677"/>
    </source>
</evidence>
<feature type="region of interest" description="Disordered" evidence="7">
    <location>
        <begin position="32"/>
        <end position="68"/>
    </location>
</feature>
<keyword evidence="11" id="KW-0966">Cell projection</keyword>
<dbReference type="Pfam" id="PF06429">
    <property type="entry name" value="Flg_bbr_C"/>
    <property type="match status" value="1"/>
</dbReference>
<dbReference type="InterPro" id="IPR010930">
    <property type="entry name" value="Flg_bb/hook_C_dom"/>
</dbReference>
<comment type="similarity">
    <text evidence="3">Belongs to the flagella basal body rod proteins family.</text>
</comment>
<evidence type="ECO:0000259" key="8">
    <source>
        <dbReference type="Pfam" id="PF00460"/>
    </source>
</evidence>
<dbReference type="InterPro" id="IPR001444">
    <property type="entry name" value="Flag_bb_rod_N"/>
</dbReference>
<evidence type="ECO:0000256" key="2">
    <source>
        <dbReference type="ARBA" id="ARBA00004613"/>
    </source>
</evidence>
<proteinExistence type="inferred from homology"/>
<dbReference type="GO" id="GO:0044780">
    <property type="term" value="P:bacterial-type flagellum assembly"/>
    <property type="evidence" value="ECO:0007669"/>
    <property type="project" value="InterPro"/>
</dbReference>
<evidence type="ECO:0000259" key="9">
    <source>
        <dbReference type="Pfam" id="PF06429"/>
    </source>
</evidence>
<evidence type="ECO:0000313" key="11">
    <source>
        <dbReference type="EMBL" id="MUK90804.1"/>
    </source>
</evidence>
<dbReference type="GO" id="GO:0005198">
    <property type="term" value="F:structural molecule activity"/>
    <property type="evidence" value="ECO:0007669"/>
    <property type="project" value="InterPro"/>
</dbReference>
<feature type="domain" description="Flagellar hook-associated protein FlgK helical" evidence="10">
    <location>
        <begin position="102"/>
        <end position="351"/>
    </location>
</feature>
<keyword evidence="12" id="KW-1185">Reference proteome</keyword>
<comment type="subcellular location">
    <subcellularLocation>
        <location evidence="1">Bacterial flagellum</location>
    </subcellularLocation>
    <subcellularLocation>
        <location evidence="2">Secreted</location>
    </subcellularLocation>
</comment>
<dbReference type="GO" id="GO:0005576">
    <property type="term" value="C:extracellular region"/>
    <property type="evidence" value="ECO:0007669"/>
    <property type="project" value="UniProtKB-SubCell"/>
</dbReference>
<feature type="domain" description="Flagellar basal-body/hook protein C-terminal" evidence="9">
    <location>
        <begin position="459"/>
        <end position="500"/>
    </location>
</feature>
<evidence type="ECO:0000256" key="7">
    <source>
        <dbReference type="SAM" id="MobiDB-lite"/>
    </source>
</evidence>
<dbReference type="PANTHER" id="PTHR30033">
    <property type="entry name" value="FLAGELLAR HOOK-ASSOCIATED PROTEIN 1"/>
    <property type="match status" value="1"/>
</dbReference>
<dbReference type="NCBIfam" id="TIGR02492">
    <property type="entry name" value="flgK_ends"/>
    <property type="match status" value="1"/>
</dbReference>
<dbReference type="Pfam" id="PF22638">
    <property type="entry name" value="FlgK_D1"/>
    <property type="match status" value="1"/>
</dbReference>
<evidence type="ECO:0000256" key="1">
    <source>
        <dbReference type="ARBA" id="ARBA00004365"/>
    </source>
</evidence>
<evidence type="ECO:0000256" key="4">
    <source>
        <dbReference type="ARBA" id="ARBA00016244"/>
    </source>
</evidence>
<dbReference type="AlphaFoldDB" id="A0A6N8FPZ9"/>
<gene>
    <name evidence="11" type="primary">flgK</name>
    <name evidence="11" type="ORF">GMD78_20850</name>
</gene>
<keyword evidence="11" id="KW-0969">Cilium</keyword>
<comment type="caution">
    <text evidence="11">The sequence shown here is derived from an EMBL/GenBank/DDBJ whole genome shotgun (WGS) entry which is preliminary data.</text>
</comment>
<dbReference type="SUPFAM" id="SSF64518">
    <property type="entry name" value="Phase 1 flagellin"/>
    <property type="match status" value="1"/>
</dbReference>
<evidence type="ECO:0000313" key="12">
    <source>
        <dbReference type="Proteomes" id="UP000469125"/>
    </source>
</evidence>
<dbReference type="RefSeq" id="WP_155671933.1">
    <property type="nucleotide sequence ID" value="NZ_WOCA01000033.1"/>
</dbReference>
<dbReference type="Proteomes" id="UP000469125">
    <property type="component" value="Unassembled WGS sequence"/>
</dbReference>
<evidence type="ECO:0000256" key="6">
    <source>
        <dbReference type="ARBA" id="ARBA00023143"/>
    </source>
</evidence>
<keyword evidence="11" id="KW-0282">Flagellum</keyword>
<feature type="compositionally biased region" description="Polar residues" evidence="7">
    <location>
        <begin position="32"/>
        <end position="56"/>
    </location>
</feature>
<keyword evidence="6" id="KW-0975">Bacterial flagellum</keyword>
<evidence type="ECO:0000256" key="5">
    <source>
        <dbReference type="ARBA" id="ARBA00022525"/>
    </source>
</evidence>
<accession>A0A6N8FPZ9</accession>